<evidence type="ECO:0000256" key="1">
    <source>
        <dbReference type="ARBA" id="ARBA00002526"/>
    </source>
</evidence>
<evidence type="ECO:0000256" key="7">
    <source>
        <dbReference type="ARBA" id="ARBA00022857"/>
    </source>
</evidence>
<dbReference type="GO" id="GO:0004616">
    <property type="term" value="F:phosphogluconate dehydrogenase (decarboxylating) activity"/>
    <property type="evidence" value="ECO:0007669"/>
    <property type="project" value="UniProtKB-EC"/>
</dbReference>
<dbReference type="GO" id="GO:0019521">
    <property type="term" value="P:D-gluconate metabolic process"/>
    <property type="evidence" value="ECO:0007669"/>
    <property type="project" value="UniProtKB-KW"/>
</dbReference>
<comment type="catalytic activity">
    <reaction evidence="11 12 16">
        <text>6-phospho-D-gluconate + NADP(+) = D-ribulose 5-phosphate + CO2 + NADPH</text>
        <dbReference type="Rhea" id="RHEA:10116"/>
        <dbReference type="ChEBI" id="CHEBI:16526"/>
        <dbReference type="ChEBI" id="CHEBI:57783"/>
        <dbReference type="ChEBI" id="CHEBI:58121"/>
        <dbReference type="ChEBI" id="CHEBI:58349"/>
        <dbReference type="ChEBI" id="CHEBI:58759"/>
        <dbReference type="EC" id="1.1.1.44"/>
    </reaction>
</comment>
<proteinExistence type="inferred from homology"/>
<feature type="binding site" description="in other chain" evidence="14">
    <location>
        <begin position="191"/>
        <end position="192"/>
    </location>
    <ligand>
        <name>substrate</name>
        <note>ligand shared between dimeric partners</note>
    </ligand>
</feature>
<dbReference type="PRINTS" id="PR00076">
    <property type="entry name" value="6PGDHDRGNASE"/>
</dbReference>
<dbReference type="PATRIC" id="fig|1313304.3.peg.490"/>
<comment type="subunit">
    <text evidence="4 12">Homodimer.</text>
</comment>
<dbReference type="FunFam" id="1.20.5.320:FF:000002">
    <property type="entry name" value="6-phosphogluconate dehydrogenase, decarboxylating"/>
    <property type="match status" value="1"/>
</dbReference>
<feature type="binding site" evidence="15">
    <location>
        <position position="107"/>
    </location>
    <ligand>
        <name>NADP(+)</name>
        <dbReference type="ChEBI" id="CHEBI:58349"/>
    </ligand>
</feature>
<feature type="binding site" description="in other chain" evidence="14">
    <location>
        <position position="264"/>
    </location>
    <ligand>
        <name>substrate</name>
        <note>ligand shared between dimeric partners</note>
    </ligand>
</feature>
<gene>
    <name evidence="18" type="ORF">CALK_0509</name>
</gene>
<reference evidence="18 19" key="1">
    <citation type="journal article" date="2013" name="Environ. Microbiol.">
        <title>Genome analysis of Chitinivibrio alkaliphilus gen. nov., sp. nov., a novel extremely haloalkaliphilic anaerobic chitinolytic bacterium from the candidate phylum Termite Group 3.</title>
        <authorList>
            <person name="Sorokin D.Y."/>
            <person name="Gumerov V.M."/>
            <person name="Rakitin A.L."/>
            <person name="Beletsky A.V."/>
            <person name="Damste J.S."/>
            <person name="Muyzer G."/>
            <person name="Mardanov A.V."/>
            <person name="Ravin N.V."/>
        </authorList>
    </citation>
    <scope>NUCLEOTIDE SEQUENCE [LARGE SCALE GENOMIC DNA]</scope>
    <source>
        <strain evidence="18 19">ACht1</strain>
    </source>
</reference>
<evidence type="ECO:0000256" key="16">
    <source>
        <dbReference type="RuleBase" id="RU000485"/>
    </source>
</evidence>
<feature type="domain" description="6-phosphogluconate dehydrogenase C-terminal" evidence="17">
    <location>
        <begin position="184"/>
        <end position="472"/>
    </location>
</feature>
<dbReference type="InterPro" id="IPR006183">
    <property type="entry name" value="Pgluconate_DH"/>
</dbReference>
<dbReference type="NCBIfam" id="TIGR00873">
    <property type="entry name" value="gnd"/>
    <property type="match status" value="1"/>
</dbReference>
<feature type="binding site" description="in other chain" evidence="14">
    <location>
        <position position="291"/>
    </location>
    <ligand>
        <name>substrate</name>
        <note>ligand shared between dimeric partners</note>
    </ligand>
</feature>
<dbReference type="InterPro" id="IPR008927">
    <property type="entry name" value="6-PGluconate_DH-like_C_sf"/>
</dbReference>
<dbReference type="InterPro" id="IPR006113">
    <property type="entry name" value="6PGDH_Gnd/GntZ"/>
</dbReference>
<dbReference type="InterPro" id="IPR006184">
    <property type="entry name" value="6PGdom_BS"/>
</dbReference>
<feature type="active site" description="Proton acceptor" evidence="13">
    <location>
        <position position="188"/>
    </location>
</feature>
<dbReference type="SUPFAM" id="SSF48179">
    <property type="entry name" value="6-phosphogluconate dehydrogenase C-terminal domain-like"/>
    <property type="match status" value="1"/>
</dbReference>
<feature type="binding site" evidence="15">
    <location>
        <begin position="79"/>
        <end position="81"/>
    </location>
    <ligand>
        <name>NADP(+)</name>
        <dbReference type="ChEBI" id="CHEBI:58349"/>
    </ligand>
</feature>
<evidence type="ECO:0000256" key="15">
    <source>
        <dbReference type="PIRSR" id="PIRSR000109-3"/>
    </source>
</evidence>
<dbReference type="InterPro" id="IPR036291">
    <property type="entry name" value="NAD(P)-bd_dom_sf"/>
</dbReference>
<dbReference type="Gene3D" id="1.20.5.320">
    <property type="entry name" value="6-Phosphogluconate Dehydrogenase, domain 3"/>
    <property type="match status" value="1"/>
</dbReference>
<dbReference type="eggNOG" id="COG0362">
    <property type="taxonomic scope" value="Bacteria"/>
</dbReference>
<evidence type="ECO:0000313" key="18">
    <source>
        <dbReference type="EMBL" id="ERP39017.1"/>
    </source>
</evidence>
<feature type="binding site" evidence="14">
    <location>
        <position position="454"/>
    </location>
    <ligand>
        <name>substrate</name>
        <note>ligand shared between dimeric partners</note>
    </ligand>
</feature>
<evidence type="ECO:0000259" key="17">
    <source>
        <dbReference type="SMART" id="SM01350"/>
    </source>
</evidence>
<dbReference type="Gene3D" id="1.10.1040.10">
    <property type="entry name" value="N-(1-d-carboxylethyl)-l-norvaline Dehydrogenase, domain 2"/>
    <property type="match status" value="1"/>
</dbReference>
<dbReference type="SUPFAM" id="SSF51735">
    <property type="entry name" value="NAD(P)-binding Rossmann-fold domains"/>
    <property type="match status" value="1"/>
</dbReference>
<evidence type="ECO:0000256" key="13">
    <source>
        <dbReference type="PIRSR" id="PIRSR000109-1"/>
    </source>
</evidence>
<dbReference type="PROSITE" id="PS00461">
    <property type="entry name" value="6PGD"/>
    <property type="match status" value="1"/>
</dbReference>
<dbReference type="GO" id="GO:0050661">
    <property type="term" value="F:NADP binding"/>
    <property type="evidence" value="ECO:0007669"/>
    <property type="project" value="InterPro"/>
</dbReference>
<dbReference type="InterPro" id="IPR006114">
    <property type="entry name" value="6PGDH_C"/>
</dbReference>
<accession>U7DAG0</accession>
<comment type="caution">
    <text evidence="18">The sequence shown here is derived from an EMBL/GenBank/DDBJ whole genome shotgun (WGS) entry which is preliminary data.</text>
</comment>
<dbReference type="STRING" id="1313304.CALK_0509"/>
<protein>
    <recommendedName>
        <fullName evidence="6 12">6-phosphogluconate dehydrogenase, decarboxylating</fullName>
        <ecNumber evidence="5 12">1.1.1.44</ecNumber>
    </recommendedName>
</protein>
<feature type="binding site" evidence="15">
    <location>
        <begin position="13"/>
        <end position="18"/>
    </location>
    <ligand>
        <name>NADP(+)</name>
        <dbReference type="ChEBI" id="CHEBI:58349"/>
    </ligand>
</feature>
<comment type="pathway">
    <text evidence="2 12 16">Carbohydrate degradation; pentose phosphate pathway; D-ribulose 5-phosphate from D-glucose 6-phosphate (oxidative stage): step 3/3.</text>
</comment>
<dbReference type="EMBL" id="ASJR01000003">
    <property type="protein sequence ID" value="ERP39017.1"/>
    <property type="molecule type" value="Genomic_DNA"/>
</dbReference>
<dbReference type="PANTHER" id="PTHR11811">
    <property type="entry name" value="6-PHOSPHOGLUCONATE DEHYDROGENASE"/>
    <property type="match status" value="1"/>
</dbReference>
<dbReference type="FunFam" id="3.40.50.720:FF:000007">
    <property type="entry name" value="6-phosphogluconate dehydrogenase, decarboxylating"/>
    <property type="match status" value="1"/>
</dbReference>
<dbReference type="AlphaFoldDB" id="U7DAG0"/>
<evidence type="ECO:0000256" key="3">
    <source>
        <dbReference type="ARBA" id="ARBA00008419"/>
    </source>
</evidence>
<feature type="binding site" description="in other chain" evidence="14">
    <location>
        <position position="107"/>
    </location>
    <ligand>
        <name>substrate</name>
        <note>ligand shared between dimeric partners</note>
    </ligand>
</feature>
<dbReference type="PIRSF" id="PIRSF000109">
    <property type="entry name" value="6PGD"/>
    <property type="match status" value="1"/>
</dbReference>
<keyword evidence="8 12" id="KW-0560">Oxidoreductase</keyword>
<dbReference type="InterPro" id="IPR013328">
    <property type="entry name" value="6PGD_dom2"/>
</dbReference>
<comment type="function">
    <text evidence="1 12">Catalyzes the oxidative decarboxylation of 6-phosphogluconate to ribulose 5-phosphate and CO(2), with concomitant reduction of NADP to NADPH.</text>
</comment>
<evidence type="ECO:0000256" key="11">
    <source>
        <dbReference type="ARBA" id="ARBA00048640"/>
    </source>
</evidence>
<evidence type="ECO:0000256" key="2">
    <source>
        <dbReference type="ARBA" id="ARBA00004874"/>
    </source>
</evidence>
<evidence type="ECO:0000256" key="5">
    <source>
        <dbReference type="ARBA" id="ARBA00013011"/>
    </source>
</evidence>
<feature type="binding site" description="in other chain" evidence="14">
    <location>
        <begin position="133"/>
        <end position="135"/>
    </location>
    <ligand>
        <name>substrate</name>
        <note>ligand shared between dimeric partners</note>
    </ligand>
</feature>
<evidence type="ECO:0000256" key="10">
    <source>
        <dbReference type="ARBA" id="ARBA00023126"/>
    </source>
</evidence>
<organism evidence="18 19">
    <name type="scientific">Chitinivibrio alkaliphilus ACht1</name>
    <dbReference type="NCBI Taxonomy" id="1313304"/>
    <lineage>
        <taxon>Bacteria</taxon>
        <taxon>Pseudomonadati</taxon>
        <taxon>Fibrobacterota</taxon>
        <taxon>Chitinivibrionia</taxon>
        <taxon>Chitinivibrionales</taxon>
        <taxon>Chitinivibrionaceae</taxon>
        <taxon>Chitinivibrio</taxon>
    </lineage>
</organism>
<evidence type="ECO:0000256" key="12">
    <source>
        <dbReference type="PIRNR" id="PIRNR000109"/>
    </source>
</evidence>
<dbReference type="GO" id="GO:0006098">
    <property type="term" value="P:pentose-phosphate shunt"/>
    <property type="evidence" value="ECO:0007669"/>
    <property type="project" value="UniProtKB-UniPathway"/>
</dbReference>
<dbReference type="UniPathway" id="UPA00115">
    <property type="reaction ID" value="UER00410"/>
</dbReference>
<evidence type="ECO:0000313" key="19">
    <source>
        <dbReference type="Proteomes" id="UP000017148"/>
    </source>
</evidence>
<dbReference type="NCBIfam" id="NF006765">
    <property type="entry name" value="PRK09287.1"/>
    <property type="match status" value="1"/>
</dbReference>
<dbReference type="Pfam" id="PF00393">
    <property type="entry name" value="6PGD"/>
    <property type="match status" value="1"/>
</dbReference>
<dbReference type="OrthoDB" id="9804542at2"/>
<name>U7DAG0_9BACT</name>
<keyword evidence="10 12" id="KW-0570">Pentose shunt</keyword>
<feature type="binding site" description="in other chain" evidence="14">
    <location>
        <position position="196"/>
    </location>
    <ligand>
        <name>substrate</name>
        <note>ligand shared between dimeric partners</note>
    </ligand>
</feature>
<keyword evidence="9 16" id="KW-0311">Gluconate utilization</keyword>
<evidence type="ECO:0000256" key="9">
    <source>
        <dbReference type="ARBA" id="ARBA00023064"/>
    </source>
</evidence>
<evidence type="ECO:0000256" key="14">
    <source>
        <dbReference type="PIRSR" id="PIRSR000109-2"/>
    </source>
</evidence>
<dbReference type="Pfam" id="PF03446">
    <property type="entry name" value="NAD_binding_2"/>
    <property type="match status" value="1"/>
</dbReference>
<feature type="binding site" evidence="15">
    <location>
        <begin position="36"/>
        <end position="38"/>
    </location>
    <ligand>
        <name>NADP(+)</name>
        <dbReference type="ChEBI" id="CHEBI:58349"/>
    </ligand>
</feature>
<dbReference type="FunFam" id="1.10.1040.10:FF:000002">
    <property type="entry name" value="6-phosphogluconate dehydrogenase, decarboxylating"/>
    <property type="match status" value="1"/>
</dbReference>
<sequence length="485" mass="53120">MEKNELYDIAVIGLAVMGQNLILNMADHGYRVVAFNRSREKVESFIDGPAKGYDAIYGARSLEDVFARLARPARILLMVRAGDAVDALIEQLQPWLQNGDVVIDGGNANYEDTVRRERTLSEAGIHFMGVGISGGEEGARRGPSIMPGGDLAGWPHVEDLFKTISATAHDGAPCCEWVGASGAGHFVKMVHNGIEYGDMQLITEAYLLLKYGLGKSNEEMADIFEEWNTGELDSYLIDITADILRYSTDEGPLIDTILDAAGQKGTGKWTLMNGANMGVPLTLIGEAVFARSLSARVEERHVAEEAYGVPGTANLRGQISVEDIRRALFSAKVISYAQGFMLINTANVETGWGIDQSTVALIWRGGCIIRSVFLDDISRAVGQNHQPKSLLTAPYFRDILREYHGAWRRVAAAALQSELPIPAFASALTFFDGYRRTRGGAELIQAQRDYFGAHTYERRDRPRGEFFHTDWTGHGGATASSSYSV</sequence>
<feature type="binding site" evidence="14">
    <location>
        <position position="448"/>
    </location>
    <ligand>
        <name>substrate</name>
        <note>ligand shared between dimeric partners</note>
    </ligand>
</feature>
<evidence type="ECO:0000256" key="6">
    <source>
        <dbReference type="ARBA" id="ARBA00018193"/>
    </source>
</evidence>
<dbReference type="Proteomes" id="UP000017148">
    <property type="component" value="Unassembled WGS sequence"/>
</dbReference>
<keyword evidence="19" id="KW-1185">Reference proteome</keyword>
<evidence type="ECO:0000256" key="4">
    <source>
        <dbReference type="ARBA" id="ARBA00011738"/>
    </source>
</evidence>
<dbReference type="InterPro" id="IPR006115">
    <property type="entry name" value="6PGDH_NADP-bd"/>
</dbReference>
<comment type="similarity">
    <text evidence="3 12 16">Belongs to the 6-phosphogluconate dehydrogenase family.</text>
</comment>
<dbReference type="RefSeq" id="WP_022636045.1">
    <property type="nucleotide sequence ID" value="NZ_ASJR01000003.1"/>
</dbReference>
<dbReference type="SMART" id="SM01350">
    <property type="entry name" value="6PGD"/>
    <property type="match status" value="1"/>
</dbReference>
<dbReference type="Gene3D" id="3.40.50.720">
    <property type="entry name" value="NAD(P)-binding Rossmann-like Domain"/>
    <property type="match status" value="1"/>
</dbReference>
<keyword evidence="7 12" id="KW-0521">NADP</keyword>
<feature type="active site" description="Proton donor" evidence="13">
    <location>
        <position position="195"/>
    </location>
</feature>
<dbReference type="EC" id="1.1.1.44" evidence="5 12"/>
<evidence type="ECO:0000256" key="8">
    <source>
        <dbReference type="ARBA" id="ARBA00023002"/>
    </source>
</evidence>